<dbReference type="AlphaFoldDB" id="A2Q2G3"/>
<name>A2Q2G3_MEDTR</name>
<accession>A2Q2G3</accession>
<organism evidence="1">
    <name type="scientific">Medicago truncatula</name>
    <name type="common">Barrel medic</name>
    <name type="synonym">Medicago tribuloides</name>
    <dbReference type="NCBI Taxonomy" id="3880"/>
    <lineage>
        <taxon>Eukaryota</taxon>
        <taxon>Viridiplantae</taxon>
        <taxon>Streptophyta</taxon>
        <taxon>Embryophyta</taxon>
        <taxon>Tracheophyta</taxon>
        <taxon>Spermatophyta</taxon>
        <taxon>Magnoliopsida</taxon>
        <taxon>eudicotyledons</taxon>
        <taxon>Gunneridae</taxon>
        <taxon>Pentapetalae</taxon>
        <taxon>rosids</taxon>
        <taxon>fabids</taxon>
        <taxon>Fabales</taxon>
        <taxon>Fabaceae</taxon>
        <taxon>Papilionoideae</taxon>
        <taxon>50 kb inversion clade</taxon>
        <taxon>NPAAA clade</taxon>
        <taxon>Hologalegina</taxon>
        <taxon>IRL clade</taxon>
        <taxon>Trifolieae</taxon>
        <taxon>Medicago</taxon>
    </lineage>
</organism>
<proteinExistence type="predicted"/>
<reference evidence="1" key="1">
    <citation type="submission" date="2004-11" db="EMBL/GenBank/DDBJ databases">
        <authorList>
            <person name="Town C.D."/>
        </authorList>
    </citation>
    <scope>NUCLEOTIDE SEQUENCE</scope>
</reference>
<protein>
    <submittedName>
        <fullName evidence="1">Uncharacterized protein</fullName>
    </submittedName>
</protein>
<reference evidence="1" key="2">
    <citation type="submission" date="2007-03" db="EMBL/GenBank/DDBJ databases">
        <authorList>
            <consortium name="The International Medicago Genome Annotation Group"/>
        </authorList>
    </citation>
    <scope>NUCLEOTIDE SEQUENCE</scope>
</reference>
<sequence length="127" mass="14818">MGNHVSGQRILWIVFFNPRRCEKVWVRIHGLAQEYWRKNIIFSIASGLGSPICTDNNTAKPMQSARLDSLLGLIGHHMDYCKKWHGEDDFVQDNETLAKKKPIREPKKNICPEKRWETRTGQIERSD</sequence>
<evidence type="ECO:0000313" key="1">
    <source>
        <dbReference type="EMBL" id="ABN06100.1"/>
    </source>
</evidence>
<gene>
    <name evidence="1" type="ORF">MtrDRAFT_AC150800g6v2</name>
</gene>
<dbReference type="EMBL" id="AC150800">
    <property type="protein sequence ID" value="ABN06100.1"/>
    <property type="molecule type" value="Genomic_DNA"/>
</dbReference>